<name>A0A8J2L950_9HEXA</name>
<sequence length="166" mass="17246">GYSTEICIFQIILLCLCVAGSLANSYGSVSVSYGQNTPAVVTYGGAPATPVRAALQSSYSAPAPAAPVARVPSYAAPVPAAPVQSYSAPVPAAPVQSYSAPVPAAPIQSYSAPAPASESSYGASSDPVVPPIAIMRFTQEMQEMSHHRHSYETEHGIRQEEHTSIR</sequence>
<accession>A0A8J2L950</accession>
<dbReference type="EMBL" id="CAJVCH010544069">
    <property type="protein sequence ID" value="CAG7827590.1"/>
    <property type="molecule type" value="Genomic_DNA"/>
</dbReference>
<proteinExistence type="predicted"/>
<reference evidence="3" key="1">
    <citation type="submission" date="2021-06" db="EMBL/GenBank/DDBJ databases">
        <authorList>
            <person name="Hodson N. C."/>
            <person name="Mongue J. A."/>
            <person name="Jaron S. K."/>
        </authorList>
    </citation>
    <scope>NUCLEOTIDE SEQUENCE</scope>
</reference>
<dbReference type="AlphaFoldDB" id="A0A8J2L950"/>
<feature type="compositionally biased region" description="Basic and acidic residues" evidence="1">
    <location>
        <begin position="150"/>
        <end position="166"/>
    </location>
</feature>
<keyword evidence="2" id="KW-0732">Signal</keyword>
<evidence type="ECO:0000256" key="2">
    <source>
        <dbReference type="SAM" id="SignalP"/>
    </source>
</evidence>
<comment type="caution">
    <text evidence="3">The sequence shown here is derived from an EMBL/GenBank/DDBJ whole genome shotgun (WGS) entry which is preliminary data.</text>
</comment>
<feature type="region of interest" description="Disordered" evidence="1">
    <location>
        <begin position="145"/>
        <end position="166"/>
    </location>
</feature>
<feature type="non-terminal residue" evidence="3">
    <location>
        <position position="1"/>
    </location>
</feature>
<dbReference type="Proteomes" id="UP000708208">
    <property type="component" value="Unassembled WGS sequence"/>
</dbReference>
<evidence type="ECO:0000313" key="4">
    <source>
        <dbReference type="Proteomes" id="UP000708208"/>
    </source>
</evidence>
<gene>
    <name evidence="3" type="ORF">AFUS01_LOCUS37568</name>
</gene>
<protein>
    <submittedName>
        <fullName evidence="3">Uncharacterized protein</fullName>
    </submittedName>
</protein>
<evidence type="ECO:0000313" key="3">
    <source>
        <dbReference type="EMBL" id="CAG7827590.1"/>
    </source>
</evidence>
<feature type="non-terminal residue" evidence="3">
    <location>
        <position position="166"/>
    </location>
</feature>
<feature type="chain" id="PRO_5035307037" evidence="2">
    <location>
        <begin position="24"/>
        <end position="166"/>
    </location>
</feature>
<feature type="signal peptide" evidence="2">
    <location>
        <begin position="1"/>
        <end position="23"/>
    </location>
</feature>
<evidence type="ECO:0000256" key="1">
    <source>
        <dbReference type="SAM" id="MobiDB-lite"/>
    </source>
</evidence>
<keyword evidence="4" id="KW-1185">Reference proteome</keyword>
<organism evidence="3 4">
    <name type="scientific">Allacma fusca</name>
    <dbReference type="NCBI Taxonomy" id="39272"/>
    <lineage>
        <taxon>Eukaryota</taxon>
        <taxon>Metazoa</taxon>
        <taxon>Ecdysozoa</taxon>
        <taxon>Arthropoda</taxon>
        <taxon>Hexapoda</taxon>
        <taxon>Collembola</taxon>
        <taxon>Symphypleona</taxon>
        <taxon>Sminthuridae</taxon>
        <taxon>Allacma</taxon>
    </lineage>
</organism>